<dbReference type="EMBL" id="DS022253">
    <property type="protein sequence ID" value="EWG49432.1"/>
    <property type="molecule type" value="Genomic_DNA"/>
</dbReference>
<dbReference type="RefSeq" id="XP_018755622.1">
    <property type="nucleotide sequence ID" value="XM_018905711.1"/>
</dbReference>
<dbReference type="EMBL" id="DS022253">
    <property type="protein sequence ID" value="EWG49431.1"/>
    <property type="molecule type" value="Genomic_DNA"/>
</dbReference>
<dbReference type="RefSeq" id="XP_018755621.1">
    <property type="nucleotide sequence ID" value="XM_018905710.1"/>
</dbReference>
<dbReference type="GeneID" id="30073366"/>
<keyword evidence="2" id="KW-1185">Reference proteome</keyword>
<evidence type="ECO:0000313" key="1">
    <source>
        <dbReference type="EMBL" id="EWG49430.1"/>
    </source>
</evidence>
<protein>
    <submittedName>
        <fullName evidence="1">Uncharacterized protein</fullName>
    </submittedName>
</protein>
<name>W7MPB1_GIBM7</name>
<dbReference type="KEGG" id="fvr:FVEG_16490"/>
<gene>
    <name evidence="1" type="ORF">FVEG_16490</name>
</gene>
<organism evidence="1 2">
    <name type="scientific">Gibberella moniliformis (strain M3125 / FGSC 7600)</name>
    <name type="common">Maize ear and stalk rot fungus</name>
    <name type="synonym">Fusarium verticillioides</name>
    <dbReference type="NCBI Taxonomy" id="334819"/>
    <lineage>
        <taxon>Eukaryota</taxon>
        <taxon>Fungi</taxon>
        <taxon>Dikarya</taxon>
        <taxon>Ascomycota</taxon>
        <taxon>Pezizomycotina</taxon>
        <taxon>Sordariomycetes</taxon>
        <taxon>Hypocreomycetidae</taxon>
        <taxon>Hypocreales</taxon>
        <taxon>Nectriaceae</taxon>
        <taxon>Fusarium</taxon>
        <taxon>Fusarium fujikuroi species complex</taxon>
    </lineage>
</organism>
<dbReference type="AlphaFoldDB" id="W7MPB1"/>
<proteinExistence type="predicted"/>
<sequence length="101" mass="11370">MHPVRSNQSSWLLNRLLMPPCTKLDTPILIFATCYQGLSMSLWRLFGTPVAFLAKQGCSQRNAVTGLCTIDFLTAISLLHHRAWTTTFSVIIFTHSPFSSR</sequence>
<dbReference type="EMBL" id="DS022253">
    <property type="protein sequence ID" value="EWG49433.1"/>
    <property type="molecule type" value="Genomic_DNA"/>
</dbReference>
<dbReference type="EMBL" id="DS022253">
    <property type="protein sequence ID" value="EWG49429.1"/>
    <property type="molecule type" value="Genomic_DNA"/>
</dbReference>
<reference evidence="1 2" key="1">
    <citation type="journal article" date="2010" name="Nature">
        <title>Comparative genomics reveals mobile pathogenicity chromosomes in Fusarium.</title>
        <authorList>
            <person name="Ma L.J."/>
            <person name="van der Does H.C."/>
            <person name="Borkovich K.A."/>
            <person name="Coleman J.J."/>
            <person name="Daboussi M.J."/>
            <person name="Di Pietro A."/>
            <person name="Dufresne M."/>
            <person name="Freitag M."/>
            <person name="Grabherr M."/>
            <person name="Henrissat B."/>
            <person name="Houterman P.M."/>
            <person name="Kang S."/>
            <person name="Shim W.B."/>
            <person name="Woloshuk C."/>
            <person name="Xie X."/>
            <person name="Xu J.R."/>
            <person name="Antoniw J."/>
            <person name="Baker S.E."/>
            <person name="Bluhm B.H."/>
            <person name="Breakspear A."/>
            <person name="Brown D.W."/>
            <person name="Butchko R.A."/>
            <person name="Chapman S."/>
            <person name="Coulson R."/>
            <person name="Coutinho P.M."/>
            <person name="Danchin E.G."/>
            <person name="Diener A."/>
            <person name="Gale L.R."/>
            <person name="Gardiner D.M."/>
            <person name="Goff S."/>
            <person name="Hammond-Kosack K.E."/>
            <person name="Hilburn K."/>
            <person name="Hua-Van A."/>
            <person name="Jonkers W."/>
            <person name="Kazan K."/>
            <person name="Kodira C.D."/>
            <person name="Koehrsen M."/>
            <person name="Kumar L."/>
            <person name="Lee Y.H."/>
            <person name="Li L."/>
            <person name="Manners J.M."/>
            <person name="Miranda-Saavedra D."/>
            <person name="Mukherjee M."/>
            <person name="Park G."/>
            <person name="Park J."/>
            <person name="Park S.Y."/>
            <person name="Proctor R.H."/>
            <person name="Regev A."/>
            <person name="Ruiz-Roldan M.C."/>
            <person name="Sain D."/>
            <person name="Sakthikumar S."/>
            <person name="Sykes S."/>
            <person name="Schwartz D.C."/>
            <person name="Turgeon B.G."/>
            <person name="Wapinski I."/>
            <person name="Yoder O."/>
            <person name="Young S."/>
            <person name="Zeng Q."/>
            <person name="Zhou S."/>
            <person name="Galagan J."/>
            <person name="Cuomo C.A."/>
            <person name="Kistler H.C."/>
            <person name="Rep M."/>
        </authorList>
    </citation>
    <scope>NUCLEOTIDE SEQUENCE [LARGE SCALE GENOMIC DNA]</scope>
    <source>
        <strain evidence="1">7600</strain>
        <strain evidence="2">M3125 / FGSC 7600</strain>
    </source>
</reference>
<dbReference type="VEuPathDB" id="FungiDB:FVEG_16490"/>
<dbReference type="RefSeq" id="XP_018755620.1">
    <property type="nucleotide sequence ID" value="XM_018905709.1"/>
</dbReference>
<dbReference type="RefSeq" id="XP_018755624.1">
    <property type="nucleotide sequence ID" value="XM_018905713.1"/>
</dbReference>
<evidence type="ECO:0000313" key="2">
    <source>
        <dbReference type="Proteomes" id="UP000009096"/>
    </source>
</evidence>
<dbReference type="Proteomes" id="UP000009096">
    <property type="component" value="Chromosome 5"/>
</dbReference>
<reference evidence="1" key="2">
    <citation type="submission" date="2013-11" db="EMBL/GenBank/DDBJ databases">
        <authorList>
            <consortium name="The Broad Institute Genome Sequencing Platform"/>
            <person name="Ma L.-J."/>
            <person name="Corby-Kistler H."/>
            <person name="Broz K."/>
            <person name="Gale L.R."/>
            <person name="Jonkers W."/>
            <person name="O'Donnell K."/>
            <person name="Ploetz R."/>
            <person name="Steinberg C."/>
            <person name="Schwartz D.C."/>
            <person name="VanEtten H."/>
            <person name="Zhou S."/>
            <person name="Young S.K."/>
            <person name="Zeng Q."/>
            <person name="Gargeya S."/>
            <person name="Fitzgerald M."/>
            <person name="Abouelleil A."/>
            <person name="Alvarado L."/>
            <person name="Chapman S.B."/>
            <person name="Gainer-Dewar J."/>
            <person name="Goldberg J."/>
            <person name="Griggs A."/>
            <person name="Gujja S."/>
            <person name="Hansen M."/>
            <person name="Howarth C."/>
            <person name="Imamovic A."/>
            <person name="Ireland A."/>
            <person name="Larimer J."/>
            <person name="McCowan C."/>
            <person name="Murphy C."/>
            <person name="Pearson M."/>
            <person name="Poon T.W."/>
            <person name="Priest M."/>
            <person name="Roberts A."/>
            <person name="Saif S."/>
            <person name="Shea T."/>
            <person name="Sykes S."/>
            <person name="Wortman J."/>
            <person name="Nusbaum C."/>
            <person name="Birren B."/>
        </authorList>
    </citation>
    <scope>NUCLEOTIDE SEQUENCE</scope>
    <source>
        <strain evidence="1">7600</strain>
    </source>
</reference>
<dbReference type="RefSeq" id="XP_018755623.1">
    <property type="nucleotide sequence ID" value="XM_018905712.1"/>
</dbReference>
<dbReference type="EMBL" id="DS022253">
    <property type="protein sequence ID" value="EWG49430.1"/>
    <property type="molecule type" value="Genomic_DNA"/>
</dbReference>
<accession>W7MPB1</accession>